<dbReference type="Proteomes" id="UP000247612">
    <property type="component" value="Unassembled WGS sequence"/>
</dbReference>
<reference evidence="2 3" key="1">
    <citation type="submission" date="2018-05" db="EMBL/GenBank/DDBJ databases">
        <title>Genomic Encyclopedia of Type Strains, Phase IV (KMG-IV): sequencing the most valuable type-strain genomes for metagenomic binning, comparative biology and taxonomic classification.</title>
        <authorList>
            <person name="Goeker M."/>
        </authorList>
    </citation>
    <scope>NUCLEOTIDE SEQUENCE [LARGE SCALE GENOMIC DNA]</scope>
    <source>
        <strain evidence="2 3">JC118</strain>
    </source>
</reference>
<feature type="transmembrane region" description="Helical" evidence="1">
    <location>
        <begin position="66"/>
        <end position="85"/>
    </location>
</feature>
<dbReference type="EMBL" id="QJKH01000015">
    <property type="protein sequence ID" value="PXX76094.1"/>
    <property type="molecule type" value="Genomic_DNA"/>
</dbReference>
<keyword evidence="1" id="KW-0812">Transmembrane</keyword>
<evidence type="ECO:0000313" key="2">
    <source>
        <dbReference type="EMBL" id="PXX76094.1"/>
    </source>
</evidence>
<dbReference type="STRING" id="1034346.GCA_000313565_03123"/>
<keyword evidence="1" id="KW-1133">Transmembrane helix</keyword>
<name>A0A318KL40_9FIRM</name>
<sequence>MKIFLIYCLLINIAAFFVMGWDKRCAIQHTQRIPEKTLFILAIIGGSLGSILAMIVFHHKNRKPKFLIGFPVIFVLQVVLLYQLLS</sequence>
<organism evidence="2 3">
    <name type="scientific">Dielma fastidiosa</name>
    <dbReference type="NCBI Taxonomy" id="1034346"/>
    <lineage>
        <taxon>Bacteria</taxon>
        <taxon>Bacillati</taxon>
        <taxon>Bacillota</taxon>
        <taxon>Erysipelotrichia</taxon>
        <taxon>Erysipelotrichales</taxon>
        <taxon>Erysipelotrichaceae</taxon>
        <taxon>Dielma</taxon>
    </lineage>
</organism>
<keyword evidence="3" id="KW-1185">Reference proteome</keyword>
<gene>
    <name evidence="2" type="ORF">DES51_11573</name>
</gene>
<dbReference type="Pfam" id="PF06961">
    <property type="entry name" value="DUF1294"/>
    <property type="match status" value="1"/>
</dbReference>
<dbReference type="AlphaFoldDB" id="A0A318KL40"/>
<protein>
    <submittedName>
        <fullName evidence="2">Uncharacterized membrane protein YsdA (DUF1294 family)</fullName>
    </submittedName>
</protein>
<dbReference type="RefSeq" id="WP_022939400.1">
    <property type="nucleotide sequence ID" value="NZ_CABKRQ010000009.1"/>
</dbReference>
<feature type="transmembrane region" description="Helical" evidence="1">
    <location>
        <begin position="39"/>
        <end position="57"/>
    </location>
</feature>
<proteinExistence type="predicted"/>
<accession>A0A318KL40</accession>
<keyword evidence="1" id="KW-0472">Membrane</keyword>
<comment type="caution">
    <text evidence="2">The sequence shown here is derived from an EMBL/GenBank/DDBJ whole genome shotgun (WGS) entry which is preliminary data.</text>
</comment>
<evidence type="ECO:0000256" key="1">
    <source>
        <dbReference type="SAM" id="Phobius"/>
    </source>
</evidence>
<dbReference type="InterPro" id="IPR010718">
    <property type="entry name" value="DUF1294"/>
</dbReference>
<dbReference type="OrthoDB" id="1698854at2"/>
<evidence type="ECO:0000313" key="3">
    <source>
        <dbReference type="Proteomes" id="UP000247612"/>
    </source>
</evidence>